<keyword evidence="6" id="KW-1185">Reference proteome</keyword>
<feature type="domain" description="HTH araC/xylS-type" evidence="4">
    <location>
        <begin position="206"/>
        <end position="307"/>
    </location>
</feature>
<evidence type="ECO:0000313" key="5">
    <source>
        <dbReference type="EMBL" id="QRG09312.1"/>
    </source>
</evidence>
<dbReference type="GO" id="GO:0043565">
    <property type="term" value="F:sequence-specific DNA binding"/>
    <property type="evidence" value="ECO:0007669"/>
    <property type="project" value="InterPro"/>
</dbReference>
<evidence type="ECO:0000256" key="1">
    <source>
        <dbReference type="ARBA" id="ARBA00023015"/>
    </source>
</evidence>
<dbReference type="EMBL" id="CP063362">
    <property type="protein sequence ID" value="QRG09312.1"/>
    <property type="molecule type" value="Genomic_DNA"/>
</dbReference>
<keyword evidence="1" id="KW-0805">Transcription regulation</keyword>
<keyword evidence="2" id="KW-0238">DNA-binding</keyword>
<dbReference type="KEGG" id="xdi:EZH22_14280"/>
<evidence type="ECO:0000256" key="2">
    <source>
        <dbReference type="ARBA" id="ARBA00023125"/>
    </source>
</evidence>
<keyword evidence="3" id="KW-0804">Transcription</keyword>
<dbReference type="InterPro" id="IPR018060">
    <property type="entry name" value="HTH_AraC"/>
</dbReference>
<dbReference type="InterPro" id="IPR020449">
    <property type="entry name" value="Tscrpt_reg_AraC-type_HTH"/>
</dbReference>
<dbReference type="InterPro" id="IPR009057">
    <property type="entry name" value="Homeodomain-like_sf"/>
</dbReference>
<organism evidence="5 6">
    <name type="scientific">Xanthobacter dioxanivorans</name>
    <dbReference type="NCBI Taxonomy" id="2528964"/>
    <lineage>
        <taxon>Bacteria</taxon>
        <taxon>Pseudomonadati</taxon>
        <taxon>Pseudomonadota</taxon>
        <taxon>Alphaproteobacteria</taxon>
        <taxon>Hyphomicrobiales</taxon>
        <taxon>Xanthobacteraceae</taxon>
        <taxon>Xanthobacter</taxon>
    </lineage>
</organism>
<evidence type="ECO:0000256" key="3">
    <source>
        <dbReference type="ARBA" id="ARBA00023163"/>
    </source>
</evidence>
<dbReference type="Pfam" id="PF12833">
    <property type="entry name" value="HTH_18"/>
    <property type="match status" value="1"/>
</dbReference>
<dbReference type="Gene3D" id="1.10.10.60">
    <property type="entry name" value="Homeodomain-like"/>
    <property type="match status" value="1"/>
</dbReference>
<dbReference type="AlphaFoldDB" id="A0A974PT44"/>
<dbReference type="SMART" id="SM00342">
    <property type="entry name" value="HTH_ARAC"/>
    <property type="match status" value="1"/>
</dbReference>
<dbReference type="InterPro" id="IPR018062">
    <property type="entry name" value="HTH_AraC-typ_CS"/>
</dbReference>
<accession>A0A974PT44</accession>
<dbReference type="PRINTS" id="PR00032">
    <property type="entry name" value="HTHARAC"/>
</dbReference>
<dbReference type="PROSITE" id="PS01124">
    <property type="entry name" value="HTH_ARAC_FAMILY_2"/>
    <property type="match status" value="1"/>
</dbReference>
<dbReference type="GO" id="GO:0003700">
    <property type="term" value="F:DNA-binding transcription factor activity"/>
    <property type="evidence" value="ECO:0007669"/>
    <property type="project" value="InterPro"/>
</dbReference>
<dbReference type="SUPFAM" id="SSF46689">
    <property type="entry name" value="Homeodomain-like"/>
    <property type="match status" value="1"/>
</dbReference>
<dbReference type="Proteomes" id="UP000596427">
    <property type="component" value="Chromosome"/>
</dbReference>
<evidence type="ECO:0000259" key="4">
    <source>
        <dbReference type="PROSITE" id="PS01124"/>
    </source>
</evidence>
<gene>
    <name evidence="5" type="ORF">EZH22_14280</name>
</gene>
<protein>
    <submittedName>
        <fullName evidence="5">Helix-turn-helix transcriptional regulator</fullName>
    </submittedName>
</protein>
<reference evidence="5 6" key="1">
    <citation type="submission" date="2020-10" db="EMBL/GenBank/DDBJ databases">
        <title>Degradation of 1,4-Dioxane by Xanthobacter sp. YN2, via a Novel Group-2 Soluble Di-Iron Monooxygenase.</title>
        <authorList>
            <person name="Ma F."/>
            <person name="Wang Y."/>
            <person name="Yang J."/>
            <person name="Guo H."/>
            <person name="Su D."/>
            <person name="Yu L."/>
        </authorList>
    </citation>
    <scope>NUCLEOTIDE SEQUENCE [LARGE SCALE GENOMIC DNA]</scope>
    <source>
        <strain evidence="5 6">YN2</strain>
    </source>
</reference>
<name>A0A974PT44_9HYPH</name>
<sequence length="317" mass="34437">MEEFLQISQSQYFSIEWAADSLTNTPLRHDGTVPPPGKAKSVNDELTSCSIALQDVIIVYAKIERSGILRIVPRGRPVTLAARISESSNLRWDHAEPLDTGANDVSLGTIRTTVEIRLPPAEATFVLAPSDLVAQPEVRLPPTHVPAGTHPALDVLMAQASTLVGRRLTPTLAQVCEASLRGLLTVALAGGTPAKARPDAPDRLYREVLLDIAANCGRHDYGVVQVAQRHKINVRTLQKMFQKRGTTLKEHITASRLQLARDALLDPANADKKVSDIAFEAGFNDVNTFNRLFRKRFGRTPSALRAQPSGSPAEPAA</sequence>
<evidence type="ECO:0000313" key="6">
    <source>
        <dbReference type="Proteomes" id="UP000596427"/>
    </source>
</evidence>
<dbReference type="PROSITE" id="PS00041">
    <property type="entry name" value="HTH_ARAC_FAMILY_1"/>
    <property type="match status" value="1"/>
</dbReference>
<dbReference type="PANTHER" id="PTHR46796:SF6">
    <property type="entry name" value="ARAC SUBFAMILY"/>
    <property type="match status" value="1"/>
</dbReference>
<dbReference type="RefSeq" id="WP_203196236.1">
    <property type="nucleotide sequence ID" value="NZ_CP063362.1"/>
</dbReference>
<dbReference type="InterPro" id="IPR050204">
    <property type="entry name" value="AraC_XylS_family_regulators"/>
</dbReference>
<proteinExistence type="predicted"/>
<dbReference type="PANTHER" id="PTHR46796">
    <property type="entry name" value="HTH-TYPE TRANSCRIPTIONAL ACTIVATOR RHAS-RELATED"/>
    <property type="match status" value="1"/>
</dbReference>